<dbReference type="WBParaSite" id="PS1159_v2.g17536.t1">
    <property type="protein sequence ID" value="PS1159_v2.g17536.t1"/>
    <property type="gene ID" value="PS1159_v2.g17536"/>
</dbReference>
<sequence>MSMIKNCKRYLSKHKEKKKLREYEPASFKDLMRYAEKIDYILLTAGILASIISGALFPVTCSIMQQIHNTMIRTQGVLNIYTDDSTIDTGVRKTALDILVDNVSQSCLFMAFNGTGMLIFGYISMMSFYYLCERQIHRIRKIFLQKVLKQDMEWFDYNESGAISHKMTSGIEKIKDGFSDKIGVFILALSNLIIGVGYALYLHWKLALMMIAVAPLIILSLALSSMAMISASKKEAKNYNIAGSLAEEIISGIKTVIAFNGQMFEYDRYNKVLRKAQKIGIKKAIITGFFSGLYMAVLFGSIGLAFWYGTQLVFSKKIQPGTVLTVFWSVFLGALKVGYALPNLGIISNAKLAAGEIFSIIDRESHMDEKKKKRKLENFEGKIEFRGVHFAYPTQNDHKILNGITFTVEPGKHIAFVGQSGCGKSTVFSLLSKFYHHSQGQIKIDETVIEEIDENWLRSMIGVVSQGPVLFTDTVIENLKMGKPSASIEEIIKACKMANAHEFIEKLPSSYDTVIGEGGVQLSGGQKQRIAIARALIKNPKILLLDEATSALDTESEAAVQEALDHASEGRTTITIAHRLSTVKKADCIYVFEKGYIVEAGTHQELLEMKNHYWDLVKDQEIKGTEKHTPNDNVIINELMEVKRKKSENYNRKLSKAMSHVRGYWEVTNEDEEEDHDHENERIPRASIAAIFRFCKPELKYAFAGIFLSFLRGFQWPMFAILLGEFFKVLSMHDPVEAIHKSHLIAYIFLGVGIIGGIATFGSGWLLGTSGEKMAARLRLAVFKNILRQDGYYFDKQNHSVGRLTARLASDANNVQAAIDQRLSEVLQGITSLCAGIIYAVWISPVVAPVCIISAVVLAVTQIIIINYLKKRGVKDCKSADNASKIANEAISNVKTVQLLVYQDATYKKFCDASHEPHKRAVIRGFFQSFNYSLGLAFTDYDFAVAYYAGALLVRAGYATPYTVFQVIEALHMASMLIIAASNYFPEYLKARLSAGVMFDMIFNETPRIDSLSEAGTKPEIHGEIELKSVKFGYPNGARQLALNDLNIKIERGQTVALVGSSGCGKSSTIQLIERIYDPFCGDINVDGNDIKQMNLQHLRSQIAIVNQEPILFNVSIRDNIAYALPNATQSEIEAAAKFAAAHDFIQSLPKKYDTIVGGKGAQLSGGQKQRIAVARAIIRKPKILILDEATSALDTENEKIVQKALDDAKYGKTCLIIAHRLSTIKNADKIIVLKDGCVIESGTHTELLNKEGLYSKFVSKQNFH</sequence>
<protein>
    <submittedName>
        <fullName evidence="2">Uncharacterized protein</fullName>
    </submittedName>
</protein>
<proteinExistence type="predicted"/>
<accession>A0AC35FHN2</accession>
<evidence type="ECO:0000313" key="2">
    <source>
        <dbReference type="WBParaSite" id="PS1159_v2.g17536.t1"/>
    </source>
</evidence>
<dbReference type="Proteomes" id="UP000887580">
    <property type="component" value="Unplaced"/>
</dbReference>
<reference evidence="2" key="1">
    <citation type="submission" date="2022-11" db="UniProtKB">
        <authorList>
            <consortium name="WormBaseParasite"/>
        </authorList>
    </citation>
    <scope>IDENTIFICATION</scope>
</reference>
<evidence type="ECO:0000313" key="1">
    <source>
        <dbReference type="Proteomes" id="UP000887580"/>
    </source>
</evidence>
<name>A0AC35FHN2_9BILA</name>
<organism evidence="1 2">
    <name type="scientific">Panagrolaimus sp. PS1159</name>
    <dbReference type="NCBI Taxonomy" id="55785"/>
    <lineage>
        <taxon>Eukaryota</taxon>
        <taxon>Metazoa</taxon>
        <taxon>Ecdysozoa</taxon>
        <taxon>Nematoda</taxon>
        <taxon>Chromadorea</taxon>
        <taxon>Rhabditida</taxon>
        <taxon>Tylenchina</taxon>
        <taxon>Panagrolaimomorpha</taxon>
        <taxon>Panagrolaimoidea</taxon>
        <taxon>Panagrolaimidae</taxon>
        <taxon>Panagrolaimus</taxon>
    </lineage>
</organism>